<dbReference type="AlphaFoldDB" id="A0AAV2EA06"/>
<reference evidence="2 3" key="1">
    <citation type="submission" date="2024-04" db="EMBL/GenBank/DDBJ databases">
        <authorList>
            <person name="Fracassetti M."/>
        </authorList>
    </citation>
    <scope>NUCLEOTIDE SEQUENCE [LARGE SCALE GENOMIC DNA]</scope>
</reference>
<evidence type="ECO:0000256" key="1">
    <source>
        <dbReference type="SAM" id="MobiDB-lite"/>
    </source>
</evidence>
<evidence type="ECO:0008006" key="4">
    <source>
        <dbReference type="Google" id="ProtNLM"/>
    </source>
</evidence>
<feature type="region of interest" description="Disordered" evidence="1">
    <location>
        <begin position="180"/>
        <end position="229"/>
    </location>
</feature>
<protein>
    <recommendedName>
        <fullName evidence="4">Reverse transcriptase domain-containing protein</fullName>
    </recommendedName>
</protein>
<name>A0AAV2EA06_9ROSI</name>
<sequence>MLGALTPYSGTYNEGWRRHPNFSRNGNNYSRPKPPGFTAPTKVLAEAAVPDPTGSIFAATIVPRKIGEPFQQQQRQFPQPAVALVQGDQMSERKNMVTAFVSTSIEKFARMDQFMKFSMRKFDALEACQRNQNAILKDLQNQIGGIARNNITRAPGTLHANTIPNPREPHQQLDAITTRSGKTTSVVPALARQEEPIPVPALPAEDEEVGIEKEAPAPKPQPVVKEHVP</sequence>
<dbReference type="Proteomes" id="UP001497516">
    <property type="component" value="Chromosome 4"/>
</dbReference>
<evidence type="ECO:0000313" key="2">
    <source>
        <dbReference type="EMBL" id="CAL1382714.1"/>
    </source>
</evidence>
<evidence type="ECO:0000313" key="3">
    <source>
        <dbReference type="Proteomes" id="UP001497516"/>
    </source>
</evidence>
<organism evidence="2 3">
    <name type="scientific">Linum trigynum</name>
    <dbReference type="NCBI Taxonomy" id="586398"/>
    <lineage>
        <taxon>Eukaryota</taxon>
        <taxon>Viridiplantae</taxon>
        <taxon>Streptophyta</taxon>
        <taxon>Embryophyta</taxon>
        <taxon>Tracheophyta</taxon>
        <taxon>Spermatophyta</taxon>
        <taxon>Magnoliopsida</taxon>
        <taxon>eudicotyledons</taxon>
        <taxon>Gunneridae</taxon>
        <taxon>Pentapetalae</taxon>
        <taxon>rosids</taxon>
        <taxon>fabids</taxon>
        <taxon>Malpighiales</taxon>
        <taxon>Linaceae</taxon>
        <taxon>Linum</taxon>
    </lineage>
</organism>
<keyword evidence="3" id="KW-1185">Reference proteome</keyword>
<dbReference type="EMBL" id="OZ034817">
    <property type="protein sequence ID" value="CAL1382714.1"/>
    <property type="molecule type" value="Genomic_DNA"/>
</dbReference>
<proteinExistence type="predicted"/>
<accession>A0AAV2EA06</accession>
<gene>
    <name evidence="2" type="ORF">LTRI10_LOCUS24026</name>
</gene>